<protein>
    <submittedName>
        <fullName evidence="3">Uncharacterized protein</fullName>
    </submittedName>
</protein>
<evidence type="ECO:0000313" key="3">
    <source>
        <dbReference type="EMBL" id="KAG5921458.1"/>
    </source>
</evidence>
<feature type="signal peptide" evidence="2">
    <location>
        <begin position="1"/>
        <end position="20"/>
    </location>
</feature>
<organism evidence="3 4">
    <name type="scientific">Claviceps africana</name>
    <dbReference type="NCBI Taxonomy" id="83212"/>
    <lineage>
        <taxon>Eukaryota</taxon>
        <taxon>Fungi</taxon>
        <taxon>Dikarya</taxon>
        <taxon>Ascomycota</taxon>
        <taxon>Pezizomycotina</taxon>
        <taxon>Sordariomycetes</taxon>
        <taxon>Hypocreomycetidae</taxon>
        <taxon>Hypocreales</taxon>
        <taxon>Clavicipitaceae</taxon>
        <taxon>Claviceps</taxon>
    </lineage>
</organism>
<dbReference type="EMBL" id="SRPY01000561">
    <property type="protein sequence ID" value="KAG5921458.1"/>
    <property type="molecule type" value="Genomic_DNA"/>
</dbReference>
<keyword evidence="4" id="KW-1185">Reference proteome</keyword>
<evidence type="ECO:0000313" key="4">
    <source>
        <dbReference type="Proteomes" id="UP000811619"/>
    </source>
</evidence>
<feature type="region of interest" description="Disordered" evidence="1">
    <location>
        <begin position="61"/>
        <end position="89"/>
    </location>
</feature>
<sequence>MASRWWLGIVIHPSKLTVWSFPTVSVFTQSRFPTPTPIPTPHALVHLVVADLANVPCRQIQTSRTADHGPRTTDLGSRPSPLPLPSTTATATATATRRANACIVSAFHNFLPDAEDPPQATSILFADVKSPAHEFLCVDTVSRPPSL</sequence>
<feature type="chain" id="PRO_5035472828" evidence="2">
    <location>
        <begin position="21"/>
        <end position="147"/>
    </location>
</feature>
<name>A0A8K0J373_9HYPO</name>
<dbReference type="Proteomes" id="UP000811619">
    <property type="component" value="Unassembled WGS sequence"/>
</dbReference>
<evidence type="ECO:0000256" key="2">
    <source>
        <dbReference type="SAM" id="SignalP"/>
    </source>
</evidence>
<gene>
    <name evidence="3" type="ORF">E4U42_005840</name>
</gene>
<dbReference type="AlphaFoldDB" id="A0A8K0J373"/>
<keyword evidence="2" id="KW-0732">Signal</keyword>
<reference evidence="3" key="1">
    <citation type="journal article" date="2020" name="bioRxiv">
        <title>Whole genome comparisons of ergot fungi reveals the divergence and evolution of species within the genus Claviceps are the result of varying mechanisms driving genome evolution and host range expansion.</title>
        <authorList>
            <person name="Wyka S.A."/>
            <person name="Mondo S.J."/>
            <person name="Liu M."/>
            <person name="Dettman J."/>
            <person name="Nalam V."/>
            <person name="Broders K.D."/>
        </authorList>
    </citation>
    <scope>NUCLEOTIDE SEQUENCE</scope>
    <source>
        <strain evidence="3">CCC 489</strain>
    </source>
</reference>
<proteinExistence type="predicted"/>
<comment type="caution">
    <text evidence="3">The sequence shown here is derived from an EMBL/GenBank/DDBJ whole genome shotgun (WGS) entry which is preliminary data.</text>
</comment>
<evidence type="ECO:0000256" key="1">
    <source>
        <dbReference type="SAM" id="MobiDB-lite"/>
    </source>
</evidence>
<accession>A0A8K0J373</accession>